<organism evidence="2 3">
    <name type="scientific">Microlunatus capsulatus</name>
    <dbReference type="NCBI Taxonomy" id="99117"/>
    <lineage>
        <taxon>Bacteria</taxon>
        <taxon>Bacillati</taxon>
        <taxon>Actinomycetota</taxon>
        <taxon>Actinomycetes</taxon>
        <taxon>Propionibacteriales</taxon>
        <taxon>Propionibacteriaceae</taxon>
        <taxon>Microlunatus</taxon>
    </lineage>
</organism>
<evidence type="ECO:0000313" key="2">
    <source>
        <dbReference type="EMBL" id="MBP2418253.1"/>
    </source>
</evidence>
<sequence length="227" mass="24711">MTRSLIRRVLGGSRGRVYDAALLSRRRHHFQSEIARARAEGVVRVNVGAGRRALPGWVDTDISWRCAAHLDAIRPWPVAPGSVDLVFADNVIEHLTLEQGRALLREAFTALAPGGVLRLATPDVEASARSYLENGELARQGMARNAELGNVLSHPVQLLSEVYVGAEHYRGFCYDHAALAAEMRAAGFAVERCVAGDSAHPDLRGLEHRMHPAEVATQLCVEGTRPA</sequence>
<dbReference type="Gene3D" id="3.40.50.150">
    <property type="entry name" value="Vaccinia Virus protein VP39"/>
    <property type="match status" value="1"/>
</dbReference>
<keyword evidence="2" id="KW-0489">Methyltransferase</keyword>
<dbReference type="GO" id="GO:0032259">
    <property type="term" value="P:methylation"/>
    <property type="evidence" value="ECO:0007669"/>
    <property type="project" value="UniProtKB-KW"/>
</dbReference>
<comment type="caution">
    <text evidence="2">The sequence shown here is derived from an EMBL/GenBank/DDBJ whole genome shotgun (WGS) entry which is preliminary data.</text>
</comment>
<dbReference type="GO" id="GO:0008168">
    <property type="term" value="F:methyltransferase activity"/>
    <property type="evidence" value="ECO:0007669"/>
    <property type="project" value="UniProtKB-KW"/>
</dbReference>
<dbReference type="RefSeq" id="WP_210057613.1">
    <property type="nucleotide sequence ID" value="NZ_BAAAMH010000010.1"/>
</dbReference>
<dbReference type="Pfam" id="PF08241">
    <property type="entry name" value="Methyltransf_11"/>
    <property type="match status" value="1"/>
</dbReference>
<accession>A0ABS4ZB13</accession>
<dbReference type="EMBL" id="JAGIOB010000001">
    <property type="protein sequence ID" value="MBP2418253.1"/>
    <property type="molecule type" value="Genomic_DNA"/>
</dbReference>
<proteinExistence type="predicted"/>
<protein>
    <submittedName>
        <fullName evidence="2">SAM-dependent methyltransferase</fullName>
    </submittedName>
</protein>
<evidence type="ECO:0000313" key="3">
    <source>
        <dbReference type="Proteomes" id="UP000758168"/>
    </source>
</evidence>
<reference evidence="2 3" key="1">
    <citation type="submission" date="2021-03" db="EMBL/GenBank/DDBJ databases">
        <title>Sequencing the genomes of 1000 actinobacteria strains.</title>
        <authorList>
            <person name="Klenk H.-P."/>
        </authorList>
    </citation>
    <scope>NUCLEOTIDE SEQUENCE [LARGE SCALE GENOMIC DNA]</scope>
    <source>
        <strain evidence="2 3">DSM 12936</strain>
    </source>
</reference>
<feature type="domain" description="Methyltransferase type 11" evidence="1">
    <location>
        <begin position="76"/>
        <end position="117"/>
    </location>
</feature>
<dbReference type="SUPFAM" id="SSF53335">
    <property type="entry name" value="S-adenosyl-L-methionine-dependent methyltransferases"/>
    <property type="match status" value="1"/>
</dbReference>
<dbReference type="InterPro" id="IPR013216">
    <property type="entry name" value="Methyltransf_11"/>
</dbReference>
<keyword evidence="3" id="KW-1185">Reference proteome</keyword>
<dbReference type="InterPro" id="IPR029063">
    <property type="entry name" value="SAM-dependent_MTases_sf"/>
</dbReference>
<keyword evidence="2" id="KW-0808">Transferase</keyword>
<gene>
    <name evidence="2" type="ORF">JOF54_003175</name>
</gene>
<dbReference type="CDD" id="cd02440">
    <property type="entry name" value="AdoMet_MTases"/>
    <property type="match status" value="1"/>
</dbReference>
<dbReference type="Proteomes" id="UP000758168">
    <property type="component" value="Unassembled WGS sequence"/>
</dbReference>
<name>A0ABS4ZB13_9ACTN</name>
<evidence type="ECO:0000259" key="1">
    <source>
        <dbReference type="Pfam" id="PF08241"/>
    </source>
</evidence>